<gene>
    <name evidence="3" type="primary">fhuF</name>
    <name evidence="3" type="ORF">IBL26_10090</name>
</gene>
<reference evidence="3 4" key="1">
    <citation type="journal article" date="2013" name="Int. J. Syst. Evol. Microbiol.">
        <title>Roseomonas aerophila sp. nov., isolated from air.</title>
        <authorList>
            <person name="Kim S.J."/>
            <person name="Weon H.Y."/>
            <person name="Ahn J.H."/>
            <person name="Hong S.B."/>
            <person name="Seok S.J."/>
            <person name="Whang K.S."/>
            <person name="Kwon S.W."/>
        </authorList>
    </citation>
    <scope>NUCLEOTIDE SEQUENCE [LARGE SCALE GENOMIC DNA]</scope>
    <source>
        <strain evidence="3 4">NBRC 108923</strain>
    </source>
</reference>
<dbReference type="Pfam" id="PF06276">
    <property type="entry name" value="FhuF"/>
    <property type="match status" value="1"/>
</dbReference>
<feature type="region of interest" description="Disordered" evidence="1">
    <location>
        <begin position="238"/>
        <end position="257"/>
    </location>
</feature>
<dbReference type="NCBIfam" id="TIGR03951">
    <property type="entry name" value="Fe_III_red_FhuF"/>
    <property type="match status" value="1"/>
</dbReference>
<dbReference type="PRINTS" id="PR01714">
    <property type="entry name" value="2FE2SRDCTASE"/>
</dbReference>
<dbReference type="Proteomes" id="UP000626026">
    <property type="component" value="Unassembled WGS sequence"/>
</dbReference>
<protein>
    <submittedName>
        <fullName evidence="3">Siderophore-iron reductase FhuF</fullName>
    </submittedName>
</protein>
<feature type="compositionally biased region" description="Basic and acidic residues" evidence="1">
    <location>
        <begin position="239"/>
        <end position="257"/>
    </location>
</feature>
<dbReference type="EMBL" id="JACTVA010000014">
    <property type="protein sequence ID" value="MBC9207184.1"/>
    <property type="molecule type" value="Genomic_DNA"/>
</dbReference>
<evidence type="ECO:0000313" key="4">
    <source>
        <dbReference type="Proteomes" id="UP000626026"/>
    </source>
</evidence>
<accession>A0ABR7RKS0</accession>
<evidence type="ECO:0000256" key="1">
    <source>
        <dbReference type="SAM" id="MobiDB-lite"/>
    </source>
</evidence>
<dbReference type="InterPro" id="IPR008090">
    <property type="entry name" value="Fe_iron_reduct"/>
</dbReference>
<evidence type="ECO:0000259" key="2">
    <source>
        <dbReference type="Pfam" id="PF06276"/>
    </source>
</evidence>
<sequence>MIDSLAPVFEGPLAFVRDVLSLRVAPGEGEPVRCADLLRPEVLEGLLDRYAVQHQGADRRAVVSMWTQYYAARLIYPVLGANLLLGRDLPLALEDTVLHVAEDGSPLGFCIADEGGPVADAGMARFAPLVRQHLAPLVGAVASLGRVAPKLVWSNAGIRFAGTANIARRQNQLSPQSQADIDALLNNRCWPDGWDNPLFQPYRTVETCGEAVERRRVCCLRYLLPAFEGCGVSCPLPDGRGRKPEPAQRHEGQSTFG</sequence>
<dbReference type="InterPro" id="IPR022770">
    <property type="entry name" value="IucA/IucC-like_C"/>
</dbReference>
<comment type="caution">
    <text evidence="3">The sequence shown here is derived from an EMBL/GenBank/DDBJ whole genome shotgun (WGS) entry which is preliminary data.</text>
</comment>
<organism evidence="3 4">
    <name type="scientific">Teichococcus aerophilus</name>
    <dbReference type="NCBI Taxonomy" id="1224513"/>
    <lineage>
        <taxon>Bacteria</taxon>
        <taxon>Pseudomonadati</taxon>
        <taxon>Pseudomonadota</taxon>
        <taxon>Alphaproteobacteria</taxon>
        <taxon>Acetobacterales</taxon>
        <taxon>Roseomonadaceae</taxon>
        <taxon>Roseomonas</taxon>
    </lineage>
</organism>
<proteinExistence type="predicted"/>
<keyword evidence="4" id="KW-1185">Reference proteome</keyword>
<evidence type="ECO:0000313" key="3">
    <source>
        <dbReference type="EMBL" id="MBC9207184.1"/>
    </source>
</evidence>
<dbReference type="RefSeq" id="WP_187784352.1">
    <property type="nucleotide sequence ID" value="NZ_JACTVA010000014.1"/>
</dbReference>
<name>A0ABR7RKS0_9PROT</name>
<feature type="domain" description="Aerobactin siderophore biosynthesis IucA/IucC-like C-terminal" evidence="2">
    <location>
        <begin position="64"/>
        <end position="206"/>
    </location>
</feature>